<dbReference type="InterPro" id="IPR011990">
    <property type="entry name" value="TPR-like_helical_dom_sf"/>
</dbReference>
<accession>A0A0R1JCB2</accession>
<dbReference type="PROSITE" id="PS50943">
    <property type="entry name" value="HTH_CROC1"/>
    <property type="match status" value="1"/>
</dbReference>
<reference evidence="2 3" key="1">
    <citation type="journal article" date="2015" name="Genome Announc.">
        <title>Expanding the biotechnology potential of lactobacilli through comparative genomics of 213 strains and associated genera.</title>
        <authorList>
            <person name="Sun Z."/>
            <person name="Harris H.M."/>
            <person name="McCann A."/>
            <person name="Guo C."/>
            <person name="Argimon S."/>
            <person name="Zhang W."/>
            <person name="Yang X."/>
            <person name="Jeffery I.B."/>
            <person name="Cooney J.C."/>
            <person name="Kagawa T.F."/>
            <person name="Liu W."/>
            <person name="Song Y."/>
            <person name="Salvetti E."/>
            <person name="Wrobel A."/>
            <person name="Rasinkangas P."/>
            <person name="Parkhill J."/>
            <person name="Rea M.C."/>
            <person name="O'Sullivan O."/>
            <person name="Ritari J."/>
            <person name="Douillard F.P."/>
            <person name="Paul Ross R."/>
            <person name="Yang R."/>
            <person name="Briner A.E."/>
            <person name="Felis G.E."/>
            <person name="de Vos W.M."/>
            <person name="Barrangou R."/>
            <person name="Klaenhammer T.R."/>
            <person name="Caufield P.W."/>
            <person name="Cui Y."/>
            <person name="Zhang H."/>
            <person name="O'Toole P.W."/>
        </authorList>
    </citation>
    <scope>NUCLEOTIDE SEQUENCE [LARGE SCALE GENOMIC DNA]</scope>
    <source>
        <strain evidence="2 3">DSM 20183</strain>
    </source>
</reference>
<dbReference type="CDD" id="cd00093">
    <property type="entry name" value="HTH_XRE"/>
    <property type="match status" value="1"/>
</dbReference>
<organism evidence="2 3">
    <name type="scientific">Companilactobacillus tucceti DSM 20183</name>
    <dbReference type="NCBI Taxonomy" id="1423811"/>
    <lineage>
        <taxon>Bacteria</taxon>
        <taxon>Bacillati</taxon>
        <taxon>Bacillota</taxon>
        <taxon>Bacilli</taxon>
        <taxon>Lactobacillales</taxon>
        <taxon>Lactobacillaceae</taxon>
        <taxon>Companilactobacillus</taxon>
    </lineage>
</organism>
<dbReference type="InterPro" id="IPR001387">
    <property type="entry name" value="Cro/C1-type_HTH"/>
</dbReference>
<dbReference type="SUPFAM" id="SSF47413">
    <property type="entry name" value="lambda repressor-like DNA-binding domains"/>
    <property type="match status" value="1"/>
</dbReference>
<protein>
    <submittedName>
        <fullName evidence="2">XRE family transcriptional regulator</fullName>
    </submittedName>
</protein>
<dbReference type="SMART" id="SM00530">
    <property type="entry name" value="HTH_XRE"/>
    <property type="match status" value="1"/>
</dbReference>
<dbReference type="AlphaFoldDB" id="A0A0R1JCB2"/>
<evidence type="ECO:0000313" key="2">
    <source>
        <dbReference type="EMBL" id="KRK65722.1"/>
    </source>
</evidence>
<sequence length="299" mass="34894">MKEINIDVFIKRRKQLKLSQVKLCEGICTQATLSKFENNGRVPSLSILNKLCVRLGLIVDDLYQSSTANTSRLHDLLDTAEKKLMMEDYQEVIKLLGEIDPEKIEFAPLKTQFYYLRGLLNALTNQQPVDVLFDFSQILDDLDDEHSTIFTQLAYVGSGIMYSRKKQYDKADFYFDKICQFIEEYRQNSNPDEEDKDNYYLRILTLIFFTAEYHAQKDNFRDSDNLVKLGIKLCSEYHVTYYLPRLKLLETQNAISESKPRDLIAQLMSETLAFGRINNNQVVEVRLAAIKKKFENENK</sequence>
<keyword evidence="3" id="KW-1185">Reference proteome</keyword>
<dbReference type="EMBL" id="AZDG01000001">
    <property type="protein sequence ID" value="KRK65722.1"/>
    <property type="molecule type" value="Genomic_DNA"/>
</dbReference>
<feature type="domain" description="HTH cro/C1-type" evidence="1">
    <location>
        <begin position="9"/>
        <end position="62"/>
    </location>
</feature>
<gene>
    <name evidence="2" type="ORF">FC72_GL000167</name>
</gene>
<dbReference type="GO" id="GO:0003677">
    <property type="term" value="F:DNA binding"/>
    <property type="evidence" value="ECO:0007669"/>
    <property type="project" value="InterPro"/>
</dbReference>
<dbReference type="Pfam" id="PF01381">
    <property type="entry name" value="HTH_3"/>
    <property type="match status" value="1"/>
</dbReference>
<comment type="caution">
    <text evidence="2">The sequence shown here is derived from an EMBL/GenBank/DDBJ whole genome shotgun (WGS) entry which is preliminary data.</text>
</comment>
<evidence type="ECO:0000313" key="3">
    <source>
        <dbReference type="Proteomes" id="UP000050929"/>
    </source>
</evidence>
<evidence type="ECO:0000259" key="1">
    <source>
        <dbReference type="PROSITE" id="PS50943"/>
    </source>
</evidence>
<proteinExistence type="predicted"/>
<name>A0A0R1JCB2_9LACO</name>
<dbReference type="Gene3D" id="1.25.40.10">
    <property type="entry name" value="Tetratricopeptide repeat domain"/>
    <property type="match status" value="1"/>
</dbReference>
<dbReference type="PATRIC" id="fig|1423811.3.peg.166"/>
<dbReference type="STRING" id="1423811.FC72_GL000167"/>
<dbReference type="InterPro" id="IPR010982">
    <property type="entry name" value="Lambda_DNA-bd_dom_sf"/>
</dbReference>
<dbReference type="Proteomes" id="UP000050929">
    <property type="component" value="Unassembled WGS sequence"/>
</dbReference>